<dbReference type="Proteomes" id="UP000029052">
    <property type="component" value="Unassembled WGS sequence"/>
</dbReference>
<dbReference type="AntiFam" id="ANF00229">
    <property type="entry name" value="Shadow ORF (opposite tilS)"/>
</dbReference>
<keyword evidence="2" id="KW-1185">Reference proteome</keyword>
<evidence type="ECO:0000313" key="1">
    <source>
        <dbReference type="EMBL" id="KFI67818.1"/>
    </source>
</evidence>
<comment type="caution">
    <text evidence="1">The sequence shown here is derived from an EMBL/GenBank/DDBJ whole genome shotgun (WGS) entry which is preliminary data.</text>
</comment>
<organism evidence="1 2">
    <name type="scientific">Bifidobacterium magnum</name>
    <dbReference type="NCBI Taxonomy" id="1692"/>
    <lineage>
        <taxon>Bacteria</taxon>
        <taxon>Bacillati</taxon>
        <taxon>Actinomycetota</taxon>
        <taxon>Actinomycetes</taxon>
        <taxon>Bifidobacteriales</taxon>
        <taxon>Bifidobacteriaceae</taxon>
        <taxon>Bifidobacterium</taxon>
    </lineage>
</organism>
<name>A0A087B9W8_9BIFI</name>
<sequence>MFGGLAHGQHFRMGQRIRGSFAFVVAAANNRARFVHHKRADWNIAVLTRFPRQTQRLLHTFAPIRALRGDSPMFQTHILYPRGVRRNDAR</sequence>
<protein>
    <submittedName>
        <fullName evidence="1">Uncharacterized protein</fullName>
    </submittedName>
</protein>
<proteinExistence type="predicted"/>
<gene>
    <name evidence="1" type="ORF">BMAGN_1525</name>
</gene>
<dbReference type="AlphaFoldDB" id="A0A087B9W8"/>
<reference evidence="1 2" key="1">
    <citation type="submission" date="2014-03" db="EMBL/GenBank/DDBJ databases">
        <title>Genomics of Bifidobacteria.</title>
        <authorList>
            <person name="Ventura M."/>
            <person name="Milani C."/>
            <person name="Lugli G.A."/>
        </authorList>
    </citation>
    <scope>NUCLEOTIDE SEQUENCE [LARGE SCALE GENOMIC DNA]</scope>
    <source>
        <strain evidence="1 2">LMG 11591</strain>
    </source>
</reference>
<evidence type="ECO:0000313" key="2">
    <source>
        <dbReference type="Proteomes" id="UP000029052"/>
    </source>
</evidence>
<accession>A0A087B9W8</accession>
<dbReference type="EMBL" id="JGZB01000007">
    <property type="protein sequence ID" value="KFI67818.1"/>
    <property type="molecule type" value="Genomic_DNA"/>
</dbReference>